<dbReference type="AlphaFoldDB" id="A0AAQ3N133"/>
<evidence type="ECO:0000313" key="1">
    <source>
        <dbReference type="EMBL" id="WVZ00747.1"/>
    </source>
</evidence>
<organism evidence="1 2">
    <name type="scientific">Vigna mungo</name>
    <name type="common">Black gram</name>
    <name type="synonym">Phaseolus mungo</name>
    <dbReference type="NCBI Taxonomy" id="3915"/>
    <lineage>
        <taxon>Eukaryota</taxon>
        <taxon>Viridiplantae</taxon>
        <taxon>Streptophyta</taxon>
        <taxon>Embryophyta</taxon>
        <taxon>Tracheophyta</taxon>
        <taxon>Spermatophyta</taxon>
        <taxon>Magnoliopsida</taxon>
        <taxon>eudicotyledons</taxon>
        <taxon>Gunneridae</taxon>
        <taxon>Pentapetalae</taxon>
        <taxon>rosids</taxon>
        <taxon>fabids</taxon>
        <taxon>Fabales</taxon>
        <taxon>Fabaceae</taxon>
        <taxon>Papilionoideae</taxon>
        <taxon>50 kb inversion clade</taxon>
        <taxon>NPAAA clade</taxon>
        <taxon>indigoferoid/millettioid clade</taxon>
        <taxon>Phaseoleae</taxon>
        <taxon>Vigna</taxon>
    </lineage>
</organism>
<protein>
    <submittedName>
        <fullName evidence="1">Uncharacterized protein</fullName>
    </submittedName>
</protein>
<name>A0AAQ3N133_VIGMU</name>
<gene>
    <name evidence="1" type="ORF">V8G54_026816</name>
</gene>
<dbReference type="EMBL" id="CP144693">
    <property type="protein sequence ID" value="WVZ00747.1"/>
    <property type="molecule type" value="Genomic_DNA"/>
</dbReference>
<evidence type="ECO:0000313" key="2">
    <source>
        <dbReference type="Proteomes" id="UP001374535"/>
    </source>
</evidence>
<proteinExistence type="predicted"/>
<dbReference type="Proteomes" id="UP001374535">
    <property type="component" value="Chromosome 8"/>
</dbReference>
<keyword evidence="2" id="KW-1185">Reference proteome</keyword>
<sequence length="101" mass="11846">MWMRVDGVWLLGLDRNQDLETNMSRRETRMPRHREADRVIPNPLHDGLRTWVWQQRRFLCDNGVSVSSRRVSGGSGVVFSRRKDLVFQRLSSGRDLDGIHD</sequence>
<accession>A0AAQ3N133</accession>
<reference evidence="1 2" key="1">
    <citation type="journal article" date="2023" name="Life. Sci Alliance">
        <title>Evolutionary insights into 3D genome organization and epigenetic landscape of Vigna mungo.</title>
        <authorList>
            <person name="Junaid A."/>
            <person name="Singh B."/>
            <person name="Bhatia S."/>
        </authorList>
    </citation>
    <scope>NUCLEOTIDE SEQUENCE [LARGE SCALE GENOMIC DNA]</scope>
    <source>
        <strain evidence="1">Urdbean</strain>
    </source>
</reference>